<dbReference type="EMBL" id="BSFD01000005">
    <property type="protein sequence ID" value="GLK48954.1"/>
    <property type="molecule type" value="Genomic_DNA"/>
</dbReference>
<keyword evidence="2" id="KW-1185">Reference proteome</keyword>
<accession>A0ABQ5T854</accession>
<name>A0ABQ5T854_9CAUL</name>
<gene>
    <name evidence="1" type="ORF">GCM10017620_19270</name>
</gene>
<evidence type="ECO:0000313" key="1">
    <source>
        <dbReference type="EMBL" id="GLK48954.1"/>
    </source>
</evidence>
<reference evidence="1" key="2">
    <citation type="submission" date="2023-01" db="EMBL/GenBank/DDBJ databases">
        <authorList>
            <person name="Sun Q."/>
            <person name="Evtushenko L."/>
        </authorList>
    </citation>
    <scope>NUCLEOTIDE SEQUENCE</scope>
    <source>
        <strain evidence="1">VKM B-1499</strain>
    </source>
</reference>
<dbReference type="RefSeq" id="WP_271165163.1">
    <property type="nucleotide sequence ID" value="NZ_BSFD01000005.1"/>
</dbReference>
<organism evidence="1 2">
    <name type="scientific">Brevundimonas intermedia</name>
    <dbReference type="NCBI Taxonomy" id="74315"/>
    <lineage>
        <taxon>Bacteria</taxon>
        <taxon>Pseudomonadati</taxon>
        <taxon>Pseudomonadota</taxon>
        <taxon>Alphaproteobacteria</taxon>
        <taxon>Caulobacterales</taxon>
        <taxon>Caulobacteraceae</taxon>
        <taxon>Brevundimonas</taxon>
    </lineage>
</organism>
<sequence>MTDWTKQARAADDLTPRIVQSERRLFLEFNTARRADGIDFHWWDRATDLIPLTAWLRGDGRHDFSDADQGWTFDAAHRDGRLYFRQGDLDTGEIFVTLSVDRSAFLTRFETALASLPALGLNRELRPLSGA</sequence>
<protein>
    <submittedName>
        <fullName evidence="1">Uncharacterized protein</fullName>
    </submittedName>
</protein>
<dbReference type="Proteomes" id="UP001143509">
    <property type="component" value="Unassembled WGS sequence"/>
</dbReference>
<reference evidence="1" key="1">
    <citation type="journal article" date="2014" name="Int. J. Syst. Evol. Microbiol.">
        <title>Complete genome of a new Firmicutes species belonging to the dominant human colonic microbiota ('Ruminococcus bicirculans') reveals two chromosomes and a selective capacity to utilize plant glucans.</title>
        <authorList>
            <consortium name="NISC Comparative Sequencing Program"/>
            <person name="Wegmann U."/>
            <person name="Louis P."/>
            <person name="Goesmann A."/>
            <person name="Henrissat B."/>
            <person name="Duncan S.H."/>
            <person name="Flint H.J."/>
        </authorList>
    </citation>
    <scope>NUCLEOTIDE SEQUENCE</scope>
    <source>
        <strain evidence="1">VKM B-1499</strain>
    </source>
</reference>
<evidence type="ECO:0000313" key="2">
    <source>
        <dbReference type="Proteomes" id="UP001143509"/>
    </source>
</evidence>
<comment type="caution">
    <text evidence="1">The sequence shown here is derived from an EMBL/GenBank/DDBJ whole genome shotgun (WGS) entry which is preliminary data.</text>
</comment>
<proteinExistence type="predicted"/>